<dbReference type="Proteomes" id="UP001231197">
    <property type="component" value="Unassembled WGS sequence"/>
</dbReference>
<keyword evidence="5" id="KW-1185">Reference proteome</keyword>
<dbReference type="InterPro" id="IPR029026">
    <property type="entry name" value="tRNA_m1G_MTases_N"/>
</dbReference>
<dbReference type="Gene3D" id="3.40.1280.10">
    <property type="match status" value="1"/>
</dbReference>
<gene>
    <name evidence="4" type="ORF">QMA06_11025</name>
</gene>
<dbReference type="PANTHER" id="PTHR46429">
    <property type="entry name" value="23S RRNA (GUANOSINE-2'-O-)-METHYLTRANSFERASE RLMB"/>
    <property type="match status" value="1"/>
</dbReference>
<name>A0ABT7ZWE8_9FLAO</name>
<evidence type="ECO:0000256" key="2">
    <source>
        <dbReference type="ARBA" id="ARBA00022679"/>
    </source>
</evidence>
<evidence type="ECO:0000313" key="5">
    <source>
        <dbReference type="Proteomes" id="UP001231197"/>
    </source>
</evidence>
<feature type="domain" description="tRNA/rRNA methyltransferase SpoU type" evidence="3">
    <location>
        <begin position="4"/>
        <end position="146"/>
    </location>
</feature>
<keyword evidence="1 4" id="KW-0489">Methyltransferase</keyword>
<accession>A0ABT7ZWE8</accession>
<protein>
    <submittedName>
        <fullName evidence="4">TrmH family RNA methyltransferase</fullName>
    </submittedName>
</protein>
<dbReference type="EMBL" id="JASDDK010000003">
    <property type="protein sequence ID" value="MDN3493256.1"/>
    <property type="molecule type" value="Genomic_DNA"/>
</dbReference>
<proteinExistence type="predicted"/>
<dbReference type="InterPro" id="IPR029028">
    <property type="entry name" value="Alpha/beta_knot_MTases"/>
</dbReference>
<evidence type="ECO:0000259" key="3">
    <source>
        <dbReference type="Pfam" id="PF00588"/>
    </source>
</evidence>
<dbReference type="RefSeq" id="WP_290206906.1">
    <property type="nucleotide sequence ID" value="NZ_JASDDK010000003.1"/>
</dbReference>
<evidence type="ECO:0000256" key="1">
    <source>
        <dbReference type="ARBA" id="ARBA00022603"/>
    </source>
</evidence>
<sequence length="158" mass="17469">MHSIKVICDNVTNAPNIGSLFRIADAFGIKELIFCGADITLGKRMAKTSRSTEKYVNHSLNNDIEAQIKDLKANNYFLIALEITKNSQALSEFQLRTTQPIALILGDENFGVSDTILTQVDAVVHINMYGNNSSMNVAQATSIALYEITKQLNFKNVL</sequence>
<organism evidence="4 5">
    <name type="scientific">Winogradskyella bathintestinalis</name>
    <dbReference type="NCBI Taxonomy" id="3035208"/>
    <lineage>
        <taxon>Bacteria</taxon>
        <taxon>Pseudomonadati</taxon>
        <taxon>Bacteroidota</taxon>
        <taxon>Flavobacteriia</taxon>
        <taxon>Flavobacteriales</taxon>
        <taxon>Flavobacteriaceae</taxon>
        <taxon>Winogradskyella</taxon>
    </lineage>
</organism>
<dbReference type="InterPro" id="IPR004441">
    <property type="entry name" value="rRNA_MeTrfase_TrmH"/>
</dbReference>
<evidence type="ECO:0000313" key="4">
    <source>
        <dbReference type="EMBL" id="MDN3493256.1"/>
    </source>
</evidence>
<dbReference type="SUPFAM" id="SSF75217">
    <property type="entry name" value="alpha/beta knot"/>
    <property type="match status" value="1"/>
</dbReference>
<dbReference type="InterPro" id="IPR001537">
    <property type="entry name" value="SpoU_MeTrfase"/>
</dbReference>
<dbReference type="GO" id="GO:0008168">
    <property type="term" value="F:methyltransferase activity"/>
    <property type="evidence" value="ECO:0007669"/>
    <property type="project" value="UniProtKB-KW"/>
</dbReference>
<reference evidence="4 5" key="1">
    <citation type="journal article" date="2023" name="Int. J. Syst. Evol. Microbiol.">
        <title>Winogradskyella bathintestinalis sp. nov., isolated from the intestine of the deep-sea loosejaw dragonfish, Malacosteus niger.</title>
        <authorList>
            <person name="Uniacke-Lowe S."/>
            <person name="Johnson C.N."/>
            <person name="Stanton C."/>
            <person name="Hill C."/>
            <person name="Ross P."/>
        </authorList>
    </citation>
    <scope>NUCLEOTIDE SEQUENCE [LARGE SCALE GENOMIC DNA]</scope>
    <source>
        <strain evidence="4 5">APC 3343</strain>
    </source>
</reference>
<dbReference type="Pfam" id="PF00588">
    <property type="entry name" value="SpoU_methylase"/>
    <property type="match status" value="1"/>
</dbReference>
<dbReference type="GO" id="GO:0032259">
    <property type="term" value="P:methylation"/>
    <property type="evidence" value="ECO:0007669"/>
    <property type="project" value="UniProtKB-KW"/>
</dbReference>
<dbReference type="CDD" id="cd18082">
    <property type="entry name" value="SpoU-like_family"/>
    <property type="match status" value="1"/>
</dbReference>
<keyword evidence="2" id="KW-0808">Transferase</keyword>
<comment type="caution">
    <text evidence="4">The sequence shown here is derived from an EMBL/GenBank/DDBJ whole genome shotgun (WGS) entry which is preliminary data.</text>
</comment>
<dbReference type="PANTHER" id="PTHR46429:SF1">
    <property type="entry name" value="23S RRNA (GUANOSINE-2'-O-)-METHYLTRANSFERASE RLMB"/>
    <property type="match status" value="1"/>
</dbReference>